<evidence type="ECO:0000313" key="2">
    <source>
        <dbReference type="EMBL" id="KAK1837386.1"/>
    </source>
</evidence>
<evidence type="ECO:0000313" key="3">
    <source>
        <dbReference type="Proteomes" id="UP001243330"/>
    </source>
</evidence>
<feature type="region of interest" description="Disordered" evidence="1">
    <location>
        <begin position="1"/>
        <end position="37"/>
    </location>
</feature>
<comment type="caution">
    <text evidence="2">The sequence shown here is derived from an EMBL/GenBank/DDBJ whole genome shotgun (WGS) entry which is preliminary data.</text>
</comment>
<organism evidence="2 3">
    <name type="scientific">Colletotrichum chrysophilum</name>
    <dbReference type="NCBI Taxonomy" id="1836956"/>
    <lineage>
        <taxon>Eukaryota</taxon>
        <taxon>Fungi</taxon>
        <taxon>Dikarya</taxon>
        <taxon>Ascomycota</taxon>
        <taxon>Pezizomycotina</taxon>
        <taxon>Sordariomycetes</taxon>
        <taxon>Hypocreomycetidae</taxon>
        <taxon>Glomerellales</taxon>
        <taxon>Glomerellaceae</taxon>
        <taxon>Colletotrichum</taxon>
        <taxon>Colletotrichum gloeosporioides species complex</taxon>
    </lineage>
</organism>
<evidence type="ECO:0000256" key="1">
    <source>
        <dbReference type="SAM" id="MobiDB-lite"/>
    </source>
</evidence>
<gene>
    <name evidence="2" type="ORF">CCHR01_19993</name>
</gene>
<protein>
    <submittedName>
        <fullName evidence="2">Uncharacterized protein</fullName>
    </submittedName>
</protein>
<sequence length="37" mass="3909">MATTGDHFTGPIPSDPGPKDCRGSSWKAQEYCRGSAP</sequence>
<proteinExistence type="predicted"/>
<reference evidence="2" key="1">
    <citation type="submission" date="2023-01" db="EMBL/GenBank/DDBJ databases">
        <title>Colletotrichum chrysophilum M932 genome sequence.</title>
        <authorList>
            <person name="Baroncelli R."/>
        </authorList>
    </citation>
    <scope>NUCLEOTIDE SEQUENCE</scope>
    <source>
        <strain evidence="2">M932</strain>
    </source>
</reference>
<dbReference type="AlphaFoldDB" id="A0AAD8ZXC4"/>
<keyword evidence="3" id="KW-1185">Reference proteome</keyword>
<accession>A0AAD8ZXC4</accession>
<dbReference type="Proteomes" id="UP001243330">
    <property type="component" value="Unassembled WGS sequence"/>
</dbReference>
<name>A0AAD8ZXC4_9PEZI</name>
<dbReference type="EMBL" id="JAQOWY010001374">
    <property type="protein sequence ID" value="KAK1837386.1"/>
    <property type="molecule type" value="Genomic_DNA"/>
</dbReference>